<dbReference type="InterPro" id="IPR023485">
    <property type="entry name" value="Ptyr_pPase"/>
</dbReference>
<keyword evidence="4" id="KW-0904">Protein phosphatase</keyword>
<proteinExistence type="inferred from homology"/>
<dbReference type="AlphaFoldDB" id="A0A1H8C2H7"/>
<dbReference type="InterPro" id="IPR036196">
    <property type="entry name" value="Ptyr_pPase_sf"/>
</dbReference>
<feature type="active site" description="Nucleophile" evidence="6">
    <location>
        <position position="56"/>
    </location>
</feature>
<evidence type="ECO:0000313" key="8">
    <source>
        <dbReference type="EMBL" id="SEM88654.1"/>
    </source>
</evidence>
<dbReference type="SUPFAM" id="SSF52788">
    <property type="entry name" value="Phosphotyrosine protein phosphatases I"/>
    <property type="match status" value="1"/>
</dbReference>
<reference evidence="8 9" key="1">
    <citation type="submission" date="2016-10" db="EMBL/GenBank/DDBJ databases">
        <authorList>
            <person name="de Groot N.N."/>
        </authorList>
    </citation>
    <scope>NUCLEOTIDE SEQUENCE [LARGE SCALE GENOMIC DNA]</scope>
    <source>
        <strain evidence="8 9">Nl18</strain>
    </source>
</reference>
<accession>A0A1H8C2H7</accession>
<comment type="similarity">
    <text evidence="1">Belongs to the low molecular weight phosphotyrosine protein phosphatase family.</text>
</comment>
<sequence length="197" mass="22021">MKPNNEYTLYQMLEKYGGKRAWLRAHASRLMDSLGFLPPGPPKFKFAEFRRLVFVCQGNICRSPYGEARACQLGILSASFGLNADTGREANLSATRIAKQRGLTLDSHRAKHLSKFSFETGDLVLTFEPQQLAQLTSSGVLPDGVVADLLGRWCSPTFPYLHDPYGLSDTYFTACFDRIDQALTHLIPFIPSAFLPR</sequence>
<dbReference type="PANTHER" id="PTHR11717">
    <property type="entry name" value="LOW MOLECULAR WEIGHT PROTEIN TYROSINE PHOSPHATASE"/>
    <property type="match status" value="1"/>
</dbReference>
<dbReference type="EMBL" id="FOCT01000001">
    <property type="protein sequence ID" value="SEM88654.1"/>
    <property type="molecule type" value="Genomic_DNA"/>
</dbReference>
<comment type="catalytic activity">
    <reaction evidence="5">
        <text>O-phospho-L-tyrosyl-[protein] + H2O = L-tyrosyl-[protein] + phosphate</text>
        <dbReference type="Rhea" id="RHEA:10684"/>
        <dbReference type="Rhea" id="RHEA-COMP:10136"/>
        <dbReference type="Rhea" id="RHEA-COMP:20101"/>
        <dbReference type="ChEBI" id="CHEBI:15377"/>
        <dbReference type="ChEBI" id="CHEBI:43474"/>
        <dbReference type="ChEBI" id="CHEBI:46858"/>
        <dbReference type="ChEBI" id="CHEBI:61978"/>
        <dbReference type="EC" id="3.1.3.48"/>
    </reaction>
</comment>
<evidence type="ECO:0000259" key="7">
    <source>
        <dbReference type="SMART" id="SM00226"/>
    </source>
</evidence>
<evidence type="ECO:0000256" key="2">
    <source>
        <dbReference type="ARBA" id="ARBA00013064"/>
    </source>
</evidence>
<dbReference type="PANTHER" id="PTHR11717:SF31">
    <property type="entry name" value="LOW MOLECULAR WEIGHT PROTEIN-TYROSINE-PHOSPHATASE ETP-RELATED"/>
    <property type="match status" value="1"/>
</dbReference>
<evidence type="ECO:0000256" key="4">
    <source>
        <dbReference type="ARBA" id="ARBA00022912"/>
    </source>
</evidence>
<gene>
    <name evidence="8" type="ORF">SAMN05216404_101419</name>
</gene>
<organism evidence="8 9">
    <name type="scientific">Nitrosospira multiformis</name>
    <dbReference type="NCBI Taxonomy" id="1231"/>
    <lineage>
        <taxon>Bacteria</taxon>
        <taxon>Pseudomonadati</taxon>
        <taxon>Pseudomonadota</taxon>
        <taxon>Betaproteobacteria</taxon>
        <taxon>Nitrosomonadales</taxon>
        <taxon>Nitrosomonadaceae</taxon>
        <taxon>Nitrosospira</taxon>
    </lineage>
</organism>
<evidence type="ECO:0000256" key="3">
    <source>
        <dbReference type="ARBA" id="ARBA00022801"/>
    </source>
</evidence>
<feature type="domain" description="Phosphotyrosine protein phosphatase I" evidence="7">
    <location>
        <begin position="50"/>
        <end position="189"/>
    </location>
</feature>
<dbReference type="Proteomes" id="UP000183898">
    <property type="component" value="Unassembled WGS sequence"/>
</dbReference>
<dbReference type="RefSeq" id="WP_074743893.1">
    <property type="nucleotide sequence ID" value="NZ_FOCT01000001.1"/>
</dbReference>
<dbReference type="InterPro" id="IPR050438">
    <property type="entry name" value="LMW_PTPase"/>
</dbReference>
<dbReference type="Pfam" id="PF01451">
    <property type="entry name" value="LMWPc"/>
    <property type="match status" value="1"/>
</dbReference>
<dbReference type="EC" id="3.1.3.48" evidence="2"/>
<evidence type="ECO:0000256" key="6">
    <source>
        <dbReference type="PIRSR" id="PIRSR617867-1"/>
    </source>
</evidence>
<feature type="active site" description="Proton donor" evidence="6">
    <location>
        <position position="163"/>
    </location>
</feature>
<evidence type="ECO:0000256" key="5">
    <source>
        <dbReference type="ARBA" id="ARBA00051722"/>
    </source>
</evidence>
<dbReference type="InterPro" id="IPR017867">
    <property type="entry name" value="Tyr_phospatase_low_mol_wt"/>
</dbReference>
<dbReference type="Gene3D" id="3.40.50.2300">
    <property type="match status" value="1"/>
</dbReference>
<protein>
    <recommendedName>
        <fullName evidence="2">protein-tyrosine-phosphatase</fullName>
        <ecNumber evidence="2">3.1.3.48</ecNumber>
    </recommendedName>
</protein>
<feature type="active site" evidence="6">
    <location>
        <position position="62"/>
    </location>
</feature>
<dbReference type="GO" id="GO:0004725">
    <property type="term" value="F:protein tyrosine phosphatase activity"/>
    <property type="evidence" value="ECO:0007669"/>
    <property type="project" value="UniProtKB-EC"/>
</dbReference>
<evidence type="ECO:0000313" key="9">
    <source>
        <dbReference type="Proteomes" id="UP000183898"/>
    </source>
</evidence>
<keyword evidence="3" id="KW-0378">Hydrolase</keyword>
<evidence type="ECO:0000256" key="1">
    <source>
        <dbReference type="ARBA" id="ARBA00011063"/>
    </source>
</evidence>
<name>A0A1H8C2H7_9PROT</name>
<dbReference type="SMART" id="SM00226">
    <property type="entry name" value="LMWPc"/>
    <property type="match status" value="1"/>
</dbReference>
<dbReference type="PRINTS" id="PR00719">
    <property type="entry name" value="LMWPTPASE"/>
</dbReference>